<dbReference type="EMBL" id="UOEL01000042">
    <property type="protein sequence ID" value="VAW10841.1"/>
    <property type="molecule type" value="Genomic_DNA"/>
</dbReference>
<proteinExistence type="predicted"/>
<dbReference type="AlphaFoldDB" id="A0A3B0SWP9"/>
<sequence length="402" mass="46187">MKNKFRMLVAIVTAITFLPCQAQNSSTSPKIENYNKGELEIKVAPFGLDGNEILVGNILTDGTIQFSWPDIDLANYESSDFFMNHLKKSIGMNFCHDKKMEENNEEIKAVNTKDLLLYKYGQYVGFLQPSTRKEFSDSDTLETGSSFSWYYSNGDGKFKAVCTVYEEKGGPNDVYEIDKNNVLNTTIYEIDFKKGWNLVEKSLLELKDQKRGEELITTKFKESKATIDQIPNNINWHLKYWANDELLEKEHQLISQTPIAKSQYENWLPKSLGDFKRTAYEIGKELERMPSTDNINIVFEKDLQKIEVTIVDCAGNKEAASMYTLMADMASSEWKEDSETGYQSATKMDGKPVMIDYNKKENRTTLSYSANERLLIKAEADNIAPKKLWEYLKELDLEKLTD</sequence>
<organism evidence="1">
    <name type="scientific">hydrothermal vent metagenome</name>
    <dbReference type="NCBI Taxonomy" id="652676"/>
    <lineage>
        <taxon>unclassified sequences</taxon>
        <taxon>metagenomes</taxon>
        <taxon>ecological metagenomes</taxon>
    </lineage>
</organism>
<name>A0A3B0SWP9_9ZZZZ</name>
<reference evidence="1" key="1">
    <citation type="submission" date="2018-06" db="EMBL/GenBank/DDBJ databases">
        <authorList>
            <person name="Zhirakovskaya E."/>
        </authorList>
    </citation>
    <scope>NUCLEOTIDE SEQUENCE</scope>
</reference>
<evidence type="ECO:0000313" key="1">
    <source>
        <dbReference type="EMBL" id="VAW10841.1"/>
    </source>
</evidence>
<accession>A0A3B0SWP9</accession>
<gene>
    <name evidence="1" type="ORF">MNBD_BACTEROID03-2792</name>
</gene>
<protein>
    <submittedName>
        <fullName evidence="1">Uncharacterized protein</fullName>
    </submittedName>
</protein>